<evidence type="ECO:0000256" key="1">
    <source>
        <dbReference type="ARBA" id="ARBA00000085"/>
    </source>
</evidence>
<reference evidence="10" key="1">
    <citation type="submission" date="2016-03" db="EMBL/GenBank/DDBJ databases">
        <title>Draft genome sequence of Paenibacillus glacialis DSM 22343.</title>
        <authorList>
            <person name="Shin S.-K."/>
            <person name="Yi H."/>
        </authorList>
    </citation>
    <scope>NUCLEOTIDE SEQUENCE [LARGE SCALE GENOMIC DNA]</scope>
    <source>
        <strain evidence="10">NBRC 105008</strain>
    </source>
</reference>
<dbReference type="Proteomes" id="UP000093226">
    <property type="component" value="Unassembled WGS sequence"/>
</dbReference>
<proteinExistence type="predicted"/>
<evidence type="ECO:0000259" key="6">
    <source>
        <dbReference type="PROSITE" id="PS50109"/>
    </source>
</evidence>
<evidence type="ECO:0000313" key="9">
    <source>
        <dbReference type="EMBL" id="SDI75047.1"/>
    </source>
</evidence>
<reference evidence="9 11" key="3">
    <citation type="submission" date="2016-10" db="EMBL/GenBank/DDBJ databases">
        <authorList>
            <person name="Varghese N."/>
            <person name="Submissions S."/>
        </authorList>
    </citation>
    <scope>NUCLEOTIDE SEQUENCE [LARGE SCALE GENOMIC DNA]</scope>
    <source>
        <strain evidence="9 11">Gm-149</strain>
    </source>
</reference>
<dbReference type="EMBL" id="LVEO01000008">
    <property type="protein sequence ID" value="OCB72970.1"/>
    <property type="molecule type" value="Genomic_DNA"/>
</dbReference>
<dbReference type="InterPro" id="IPR003594">
    <property type="entry name" value="HATPase_dom"/>
</dbReference>
<sequence length="390" mass="45400">MISHFYNSYNPKKPNNFDEKLFEVLSEEMFIFKILPDNHFHNLLINKSVYKTLELPNDLVPDTIPLIFYNRIYKDDRFKILRLFIQLKKKEGKAEIEFRSSLPKKGLSLIRAFIKTKFDTEGCIIFYINLFRITHIENQKTKNNILPNLKAQKEKELELTQQINLYSEHNSRLLNFSHIVSHNLNTHAGNIKMLLNIIDEEENNHTKEEYINHLRTVSNDLNETISQISQIVNIQNNINIIKEPLDLNCYLEKNSKLINNYGFENKITIINKVPKGSIINFNSAYLASVLLNFSTNAVKYAHPDRFPVITFDFFIENKKKVLTINDNGLGIDLEKHGNLLFGMYKTFHQHKNANGIGLYITKNQIESMNGQITVESKVGIGTTFKIIFND</sequence>
<name>A0A1B9DTG5_9FLAO</name>
<evidence type="ECO:0000256" key="5">
    <source>
        <dbReference type="ARBA" id="ARBA00022777"/>
    </source>
</evidence>
<dbReference type="RefSeq" id="WP_066325693.1">
    <property type="nucleotide sequence ID" value="NZ_BJVF01000001.1"/>
</dbReference>
<dbReference type="STRING" id="551990.SAMN05192550_0719"/>
<dbReference type="Proteomes" id="UP000182367">
    <property type="component" value="Unassembled WGS sequence"/>
</dbReference>
<dbReference type="Proteomes" id="UP000321579">
    <property type="component" value="Unassembled WGS sequence"/>
</dbReference>
<evidence type="ECO:0000313" key="10">
    <source>
        <dbReference type="Proteomes" id="UP000093226"/>
    </source>
</evidence>
<dbReference type="EMBL" id="FNEO01000001">
    <property type="protein sequence ID" value="SDI75047.1"/>
    <property type="molecule type" value="Genomic_DNA"/>
</dbReference>
<dbReference type="OrthoDB" id="5522855at2"/>
<comment type="caution">
    <text evidence="8">The sequence shown here is derived from an EMBL/GenBank/DDBJ whole genome shotgun (WGS) entry which is preliminary data.</text>
</comment>
<dbReference type="AlphaFoldDB" id="A0A1B9DTG5"/>
<dbReference type="PANTHER" id="PTHR43304:SF1">
    <property type="entry name" value="PAC DOMAIN-CONTAINING PROTEIN"/>
    <property type="match status" value="1"/>
</dbReference>
<comment type="catalytic activity">
    <reaction evidence="1">
        <text>ATP + protein L-histidine = ADP + protein N-phospho-L-histidine.</text>
        <dbReference type="EC" id="2.7.13.3"/>
    </reaction>
</comment>
<dbReference type="PROSITE" id="PS50109">
    <property type="entry name" value="HIS_KIN"/>
    <property type="match status" value="1"/>
</dbReference>
<dbReference type="SMART" id="SM00387">
    <property type="entry name" value="HATPase_c"/>
    <property type="match status" value="1"/>
</dbReference>
<evidence type="ECO:0000256" key="3">
    <source>
        <dbReference type="ARBA" id="ARBA00022553"/>
    </source>
</evidence>
<organism evidence="8 10">
    <name type="scientific">Flavobacterium glycines</name>
    <dbReference type="NCBI Taxonomy" id="551990"/>
    <lineage>
        <taxon>Bacteria</taxon>
        <taxon>Pseudomonadati</taxon>
        <taxon>Bacteroidota</taxon>
        <taxon>Flavobacteriia</taxon>
        <taxon>Flavobacteriales</taxon>
        <taxon>Flavobacteriaceae</taxon>
        <taxon>Flavobacterium</taxon>
    </lineage>
</organism>
<dbReference type="EC" id="2.7.13.3" evidence="2"/>
<evidence type="ECO:0000313" key="12">
    <source>
        <dbReference type="Proteomes" id="UP000321579"/>
    </source>
</evidence>
<reference evidence="7 12" key="4">
    <citation type="submission" date="2019-07" db="EMBL/GenBank/DDBJ databases">
        <title>Whole genome shotgun sequence of Flavobacterium glycines NBRC 105008.</title>
        <authorList>
            <person name="Hosoyama A."/>
            <person name="Uohara A."/>
            <person name="Ohji S."/>
            <person name="Ichikawa N."/>
        </authorList>
    </citation>
    <scope>NUCLEOTIDE SEQUENCE [LARGE SCALE GENOMIC DNA]</scope>
    <source>
        <strain evidence="7 12">NBRC 105008</strain>
    </source>
</reference>
<dbReference type="InterPro" id="IPR036890">
    <property type="entry name" value="HATPase_C_sf"/>
</dbReference>
<feature type="domain" description="Histidine kinase" evidence="6">
    <location>
        <begin position="179"/>
        <end position="390"/>
    </location>
</feature>
<protein>
    <recommendedName>
        <fullName evidence="2">histidine kinase</fullName>
        <ecNumber evidence="2">2.7.13.3</ecNumber>
    </recommendedName>
</protein>
<dbReference type="InterPro" id="IPR005467">
    <property type="entry name" value="His_kinase_dom"/>
</dbReference>
<dbReference type="InterPro" id="IPR004358">
    <property type="entry name" value="Sig_transdc_His_kin-like_C"/>
</dbReference>
<keyword evidence="5 9" id="KW-0418">Kinase</keyword>
<dbReference type="SUPFAM" id="SSF55874">
    <property type="entry name" value="ATPase domain of HSP90 chaperone/DNA topoisomerase II/histidine kinase"/>
    <property type="match status" value="1"/>
</dbReference>
<accession>A0A1B9DTG5</accession>
<gene>
    <name evidence="8" type="ORF">FBGL_04340</name>
    <name evidence="7" type="ORF">FGL01_09920</name>
    <name evidence="9" type="ORF">SAMN05192550_0719</name>
</gene>
<dbReference type="PRINTS" id="PR00344">
    <property type="entry name" value="BCTRLSENSOR"/>
</dbReference>
<keyword evidence="11" id="KW-1185">Reference proteome</keyword>
<dbReference type="InterPro" id="IPR052162">
    <property type="entry name" value="Sensor_kinase/Photoreceptor"/>
</dbReference>
<keyword evidence="3" id="KW-0597">Phosphoprotein</keyword>
<keyword evidence="4" id="KW-0808">Transferase</keyword>
<dbReference type="GO" id="GO:0004673">
    <property type="term" value="F:protein histidine kinase activity"/>
    <property type="evidence" value="ECO:0007669"/>
    <property type="project" value="UniProtKB-EC"/>
</dbReference>
<evidence type="ECO:0000256" key="2">
    <source>
        <dbReference type="ARBA" id="ARBA00012438"/>
    </source>
</evidence>
<dbReference type="PANTHER" id="PTHR43304">
    <property type="entry name" value="PHYTOCHROME-LIKE PROTEIN CPH1"/>
    <property type="match status" value="1"/>
</dbReference>
<evidence type="ECO:0000313" key="8">
    <source>
        <dbReference type="EMBL" id="OCB72970.1"/>
    </source>
</evidence>
<dbReference type="Gene3D" id="3.30.565.10">
    <property type="entry name" value="Histidine kinase-like ATPase, C-terminal domain"/>
    <property type="match status" value="1"/>
</dbReference>
<evidence type="ECO:0000313" key="11">
    <source>
        <dbReference type="Proteomes" id="UP000182367"/>
    </source>
</evidence>
<reference evidence="8" key="2">
    <citation type="submission" date="2016-03" db="EMBL/GenBank/DDBJ databases">
        <authorList>
            <person name="Ploux O."/>
        </authorList>
    </citation>
    <scope>NUCLEOTIDE SEQUENCE</scope>
    <source>
        <strain evidence="8">NBRC 105008</strain>
    </source>
</reference>
<dbReference type="EMBL" id="BJVF01000001">
    <property type="protein sequence ID" value="GEL10253.1"/>
    <property type="molecule type" value="Genomic_DNA"/>
</dbReference>
<evidence type="ECO:0000256" key="4">
    <source>
        <dbReference type="ARBA" id="ARBA00022679"/>
    </source>
</evidence>
<evidence type="ECO:0000313" key="7">
    <source>
        <dbReference type="EMBL" id="GEL10253.1"/>
    </source>
</evidence>
<dbReference type="Pfam" id="PF02518">
    <property type="entry name" value="HATPase_c"/>
    <property type="match status" value="1"/>
</dbReference>